<dbReference type="GeneID" id="94425314"/>
<dbReference type="OrthoDB" id="120976at2759"/>
<feature type="region of interest" description="Disordered" evidence="1">
    <location>
        <begin position="563"/>
        <end position="582"/>
    </location>
</feature>
<feature type="region of interest" description="Disordered" evidence="1">
    <location>
        <begin position="288"/>
        <end position="365"/>
    </location>
</feature>
<proteinExistence type="predicted"/>
<feature type="compositionally biased region" description="Basic and acidic residues" evidence="1">
    <location>
        <begin position="322"/>
        <end position="336"/>
    </location>
</feature>
<evidence type="ECO:0000313" key="3">
    <source>
        <dbReference type="Proteomes" id="UP000221165"/>
    </source>
</evidence>
<feature type="region of interest" description="Disordered" evidence="1">
    <location>
        <begin position="1"/>
        <end position="29"/>
    </location>
</feature>
<evidence type="ECO:0000313" key="2">
    <source>
        <dbReference type="EMBL" id="PHJ24252.1"/>
    </source>
</evidence>
<keyword evidence="3" id="KW-1185">Reference proteome</keyword>
<dbReference type="SUPFAM" id="SSF52047">
    <property type="entry name" value="RNI-like"/>
    <property type="match status" value="1"/>
</dbReference>
<evidence type="ECO:0000256" key="1">
    <source>
        <dbReference type="SAM" id="MobiDB-lite"/>
    </source>
</evidence>
<feature type="non-terminal residue" evidence="2">
    <location>
        <position position="1"/>
    </location>
</feature>
<comment type="caution">
    <text evidence="2">The sequence shown here is derived from an EMBL/GenBank/DDBJ whole genome shotgun (WGS) entry which is preliminary data.</text>
</comment>
<sequence>ILLTAEVSGPPGKENGRPHSVYPGEASGSDRFLESSHVQQLSAALRKNQSFSGVIDLSGNPIKDVDLIPLSEALSRNPRVTGRRRRRSLPAEATGHDRRIIAVAIVRCALAKLPDILQGATHQPLVLNGAGFVPWGVDTAPFGRFARSRVPGHKEEPKLMQRRGLSSGLCASGLRLKDTCVTDAGAELLARTLVRNANITDLDISGTYIADNGSSWICQAISRSGCIRRLSLPTVGHDGLRSIALMLESSGSNNLETLTLSVTNKTTLSHVQPGPTPEDLLEQVSEDMEAAERPVAEDVGEDDLEDEMADEEVNATRTGQQSDDRDTAELKEKQDEEASVGDDEAYQQSATERDNLSNYRSPDSSQTLPCLLERIVRALHGHPSVKYVQVGGVEATDKCEAALLALKQFRAQRKAGLQIEDEANLAPAMKCAQKWTAELLGEVEKGREVGKLSSLAVRSYISRTLSKQVTTALYTLHLERVSNPEGSCVLSHFGKMASHHAQVPEGQGVILESGKDQAHVESKGLIERAKDTVVAAGESAKEAAVDAYNAASESVSHLAKQLSGETHADTAQEKAAESKEAIKEGCCEVSQQAKSAVHDTKEGVARHPKVQEKLG</sequence>
<feature type="region of interest" description="Disordered" evidence="1">
    <location>
        <begin position="590"/>
        <end position="615"/>
    </location>
</feature>
<name>A0A2C6LAX0_9APIC</name>
<dbReference type="EMBL" id="MIGC01000783">
    <property type="protein sequence ID" value="PHJ24252.1"/>
    <property type="molecule type" value="Genomic_DNA"/>
</dbReference>
<protein>
    <submittedName>
        <fullName evidence="2">Late embryogenesis abundant domain protein</fullName>
    </submittedName>
</protein>
<dbReference type="RefSeq" id="XP_067925925.1">
    <property type="nucleotide sequence ID" value="XM_068062103.1"/>
</dbReference>
<dbReference type="AlphaFoldDB" id="A0A2C6LAX0"/>
<feature type="compositionally biased region" description="Acidic residues" evidence="1">
    <location>
        <begin position="298"/>
        <end position="313"/>
    </location>
</feature>
<dbReference type="InterPro" id="IPR032675">
    <property type="entry name" value="LRR_dom_sf"/>
</dbReference>
<dbReference type="Gene3D" id="3.80.10.10">
    <property type="entry name" value="Ribonuclease Inhibitor"/>
    <property type="match status" value="1"/>
</dbReference>
<organism evidence="2 3">
    <name type="scientific">Cystoisospora suis</name>
    <dbReference type="NCBI Taxonomy" id="483139"/>
    <lineage>
        <taxon>Eukaryota</taxon>
        <taxon>Sar</taxon>
        <taxon>Alveolata</taxon>
        <taxon>Apicomplexa</taxon>
        <taxon>Conoidasida</taxon>
        <taxon>Coccidia</taxon>
        <taxon>Eucoccidiorida</taxon>
        <taxon>Eimeriorina</taxon>
        <taxon>Sarcocystidae</taxon>
        <taxon>Cystoisospora</taxon>
    </lineage>
</organism>
<accession>A0A2C6LAX0</accession>
<dbReference type="Proteomes" id="UP000221165">
    <property type="component" value="Unassembled WGS sequence"/>
</dbReference>
<gene>
    <name evidence="2" type="ORF">CSUI_001900</name>
</gene>
<feature type="compositionally biased region" description="Polar residues" evidence="1">
    <location>
        <begin position="346"/>
        <end position="365"/>
    </location>
</feature>
<dbReference type="VEuPathDB" id="ToxoDB:CSUI_001900"/>
<feature type="compositionally biased region" description="Basic and acidic residues" evidence="1">
    <location>
        <begin position="566"/>
        <end position="582"/>
    </location>
</feature>
<reference evidence="2 3" key="1">
    <citation type="journal article" date="2017" name="Int. J. Parasitol.">
        <title>The genome of the protozoan parasite Cystoisospora suis and a reverse vaccinology approach to identify vaccine candidates.</title>
        <authorList>
            <person name="Palmieri N."/>
            <person name="Shrestha A."/>
            <person name="Ruttkowski B."/>
            <person name="Beck T."/>
            <person name="Vogl C."/>
            <person name="Tomley F."/>
            <person name="Blake D.P."/>
            <person name="Joachim A."/>
        </authorList>
    </citation>
    <scope>NUCLEOTIDE SEQUENCE [LARGE SCALE GENOMIC DNA]</scope>
    <source>
        <strain evidence="2 3">Wien I</strain>
    </source>
</reference>
<feature type="compositionally biased region" description="Basic and acidic residues" evidence="1">
    <location>
        <begin position="596"/>
        <end position="615"/>
    </location>
</feature>